<feature type="binding site" evidence="4">
    <location>
        <position position="143"/>
    </location>
    <ligand>
        <name>S-adenosyl-L-methionine</name>
        <dbReference type="ChEBI" id="CHEBI:59789"/>
    </ligand>
</feature>
<dbReference type="OrthoDB" id="5954793at2759"/>
<dbReference type="VEuPathDB" id="FungiDB:Malapachy_0487"/>
<feature type="binding site" evidence="4">
    <location>
        <position position="123"/>
    </location>
    <ligand>
        <name>S-adenosyl-L-methionine</name>
        <dbReference type="ChEBI" id="CHEBI:59789"/>
    </ligand>
</feature>
<name>A0A0M9VN55_9BASI</name>
<accession>A0A0M9VN55</accession>
<dbReference type="PANTHER" id="PTHR21008">
    <property type="entry name" value="S-ADENOSYLMETHIONINE SENSOR UPSTREAM OF MTORC1-RELATED"/>
    <property type="match status" value="1"/>
</dbReference>
<dbReference type="STRING" id="77020.A0A0M9VN55"/>
<dbReference type="EMBL" id="LGAV01000008">
    <property type="protein sequence ID" value="KOS12965.1"/>
    <property type="molecule type" value="Genomic_DNA"/>
</dbReference>
<comment type="similarity">
    <text evidence="4">Belongs to the BMT2 family.</text>
</comment>
<dbReference type="Gene3D" id="3.40.50.150">
    <property type="entry name" value="Vaccinia Virus protein VP39"/>
    <property type="match status" value="1"/>
</dbReference>
<keyword evidence="4" id="KW-0539">Nucleus</keyword>
<keyword evidence="7" id="KW-1185">Reference proteome</keyword>
<feature type="compositionally biased region" description="Polar residues" evidence="5">
    <location>
        <begin position="1"/>
        <end position="10"/>
    </location>
</feature>
<keyword evidence="3 4" id="KW-0949">S-adenosyl-L-methionine</keyword>
<dbReference type="GO" id="GO:0005730">
    <property type="term" value="C:nucleolus"/>
    <property type="evidence" value="ECO:0007669"/>
    <property type="project" value="UniProtKB-SubCell"/>
</dbReference>
<evidence type="ECO:0000256" key="3">
    <source>
        <dbReference type="ARBA" id="ARBA00022691"/>
    </source>
</evidence>
<comment type="caution">
    <text evidence="6">The sequence shown here is derived from an EMBL/GenBank/DDBJ whole genome shotgun (WGS) entry which is preliminary data.</text>
</comment>
<dbReference type="PANTHER" id="PTHR21008:SF1">
    <property type="entry name" value="25S RRNA (ADENINE(2142)-N(1))-METHYLTRANSFERASE"/>
    <property type="match status" value="1"/>
</dbReference>
<comment type="function">
    <text evidence="4">S-adenosyl-L-methionine-dependent methyltransferase that specifically methylates the N(1) position of an adenine present in helix 65 in 25S rRNA.</text>
</comment>
<keyword evidence="2 4" id="KW-0808">Transferase</keyword>
<dbReference type="GO" id="GO:0016433">
    <property type="term" value="F:rRNA (adenine) methyltransferase activity"/>
    <property type="evidence" value="ECO:0007669"/>
    <property type="project" value="UniProtKB-UniRule"/>
</dbReference>
<organism evidence="6 7">
    <name type="scientific">Malassezia pachydermatis</name>
    <dbReference type="NCBI Taxonomy" id="77020"/>
    <lineage>
        <taxon>Eukaryota</taxon>
        <taxon>Fungi</taxon>
        <taxon>Dikarya</taxon>
        <taxon>Basidiomycota</taxon>
        <taxon>Ustilaginomycotina</taxon>
        <taxon>Malasseziomycetes</taxon>
        <taxon>Malasseziales</taxon>
        <taxon>Malasseziaceae</taxon>
        <taxon>Malassezia</taxon>
    </lineage>
</organism>
<dbReference type="GeneID" id="28726881"/>
<proteinExistence type="inferred from homology"/>
<dbReference type="InterPro" id="IPR029063">
    <property type="entry name" value="SAM-dependent_MTases_sf"/>
</dbReference>
<gene>
    <name evidence="6" type="ORF">Malapachy_0487</name>
</gene>
<dbReference type="AlphaFoldDB" id="A0A0M9VN55"/>
<keyword evidence="1 4" id="KW-0489">Methyltransferase</keyword>
<dbReference type="EC" id="2.1.1.-" evidence="4"/>
<dbReference type="SUPFAM" id="SSF53335">
    <property type="entry name" value="S-adenosyl-L-methionine-dependent methyltransferases"/>
    <property type="match status" value="1"/>
</dbReference>
<evidence type="ECO:0000313" key="6">
    <source>
        <dbReference type="EMBL" id="KOS12965.1"/>
    </source>
</evidence>
<protein>
    <recommendedName>
        <fullName evidence="4">25S rRNA adenine-N(1) methyltransferase</fullName>
        <ecNumber evidence="4">2.1.1.-</ecNumber>
    </recommendedName>
</protein>
<dbReference type="Pfam" id="PF11968">
    <property type="entry name" value="Bmt2"/>
    <property type="match status" value="1"/>
</dbReference>
<comment type="subcellular location">
    <subcellularLocation>
        <location evidence="4">Nucleus</location>
        <location evidence="4">Nucleolus</location>
    </subcellularLocation>
</comment>
<evidence type="ECO:0000313" key="7">
    <source>
        <dbReference type="Proteomes" id="UP000037751"/>
    </source>
</evidence>
<evidence type="ECO:0000256" key="1">
    <source>
        <dbReference type="ARBA" id="ARBA00022603"/>
    </source>
</evidence>
<evidence type="ECO:0000256" key="4">
    <source>
        <dbReference type="HAMAP-Rule" id="MF_03044"/>
    </source>
</evidence>
<sequence>MVHDATSVTSHAPRKKNKLIRPRGKRGGVKHRPKGKKASHTPTKHAELIAKYHTLEKQIARASPRERAALLAEQQALGGLQVYQDQSTTGGAPIRGGESGKWCVKILKQIWPLARPVRLLDVGAIAGTAYAKWPTFVHVTSIDLHPRADHVIQSDFFEYPIPSSPEDCFDLVGLSLVINFVGDLHKRGQMLLHAHRYLRPGGYLYVVLPLACVTNSRYMTHDHFRKIVHACGYDVVENEDSVRLTRWLLQQRERPDGKTFSSSLTDVSPFWDGTVFKKRELQAGARRNNFCILVP</sequence>
<reference evidence="6 7" key="1">
    <citation type="submission" date="2015-07" db="EMBL/GenBank/DDBJ databases">
        <title>Draft Genome Sequence of Malassezia furfur CBS1878 and Malassezia pachydermatis CBS1879.</title>
        <authorList>
            <person name="Triana S."/>
            <person name="Ohm R."/>
            <person name="Gonzalez A."/>
            <person name="DeCock H."/>
            <person name="Restrepo S."/>
            <person name="Celis A."/>
        </authorList>
    </citation>
    <scope>NUCLEOTIDE SEQUENCE [LARGE SCALE GENOMIC DNA]</scope>
    <source>
        <strain evidence="6 7">CBS 1879</strain>
    </source>
</reference>
<dbReference type="RefSeq" id="XP_017990597.1">
    <property type="nucleotide sequence ID" value="XM_018135006.1"/>
</dbReference>
<evidence type="ECO:0000256" key="5">
    <source>
        <dbReference type="SAM" id="MobiDB-lite"/>
    </source>
</evidence>
<dbReference type="InterPro" id="IPR021867">
    <property type="entry name" value="Bmt2/SAMTOR"/>
</dbReference>
<dbReference type="CDD" id="cd02440">
    <property type="entry name" value="AdoMet_MTases"/>
    <property type="match status" value="1"/>
</dbReference>
<feature type="region of interest" description="Disordered" evidence="5">
    <location>
        <begin position="1"/>
        <end position="42"/>
    </location>
</feature>
<dbReference type="Proteomes" id="UP000037751">
    <property type="component" value="Unassembled WGS sequence"/>
</dbReference>
<evidence type="ECO:0000256" key="2">
    <source>
        <dbReference type="ARBA" id="ARBA00022679"/>
    </source>
</evidence>
<feature type="compositionally biased region" description="Basic residues" evidence="5">
    <location>
        <begin position="12"/>
        <end position="42"/>
    </location>
</feature>
<dbReference type="HAMAP" id="MF_03044">
    <property type="entry name" value="BMT2"/>
    <property type="match status" value="1"/>
</dbReference>